<dbReference type="PANTHER" id="PTHR31361:SF1">
    <property type="entry name" value="BETA-GLUCAN SYNTHESIS-ASSOCIATED PROTEIN KRE6-RELATED"/>
    <property type="match status" value="1"/>
</dbReference>
<organism evidence="12 13">
    <name type="scientific">Ophiobolus disseminans</name>
    <dbReference type="NCBI Taxonomy" id="1469910"/>
    <lineage>
        <taxon>Eukaryota</taxon>
        <taxon>Fungi</taxon>
        <taxon>Dikarya</taxon>
        <taxon>Ascomycota</taxon>
        <taxon>Pezizomycotina</taxon>
        <taxon>Dothideomycetes</taxon>
        <taxon>Pleosporomycetidae</taxon>
        <taxon>Pleosporales</taxon>
        <taxon>Pleosporineae</taxon>
        <taxon>Phaeosphaeriaceae</taxon>
        <taxon>Ophiobolus</taxon>
    </lineage>
</organism>
<dbReference type="Gene3D" id="2.60.120.200">
    <property type="match status" value="1"/>
</dbReference>
<evidence type="ECO:0000313" key="13">
    <source>
        <dbReference type="Proteomes" id="UP000799424"/>
    </source>
</evidence>
<keyword evidence="3 10" id="KW-0812">Transmembrane</keyword>
<proteinExistence type="inferred from homology"/>
<evidence type="ECO:0000256" key="7">
    <source>
        <dbReference type="ARBA" id="ARBA00023180"/>
    </source>
</evidence>
<evidence type="ECO:0000256" key="10">
    <source>
        <dbReference type="SAM" id="Phobius"/>
    </source>
</evidence>
<accession>A0A6A7ABE8</accession>
<dbReference type="GO" id="GO:0031505">
    <property type="term" value="P:fungal-type cell wall organization"/>
    <property type="evidence" value="ECO:0007669"/>
    <property type="project" value="TreeGrafter"/>
</dbReference>
<dbReference type="PROSITE" id="PS51762">
    <property type="entry name" value="GH16_2"/>
    <property type="match status" value="1"/>
</dbReference>
<gene>
    <name evidence="12" type="ORF">CC86DRAFT_179965</name>
</gene>
<evidence type="ECO:0000256" key="9">
    <source>
        <dbReference type="SAM" id="MobiDB-lite"/>
    </source>
</evidence>
<feature type="transmembrane region" description="Helical" evidence="10">
    <location>
        <begin position="194"/>
        <end position="217"/>
    </location>
</feature>
<dbReference type="InterPro" id="IPR013320">
    <property type="entry name" value="ConA-like_dom_sf"/>
</dbReference>
<evidence type="ECO:0000259" key="11">
    <source>
        <dbReference type="PROSITE" id="PS51762"/>
    </source>
</evidence>
<evidence type="ECO:0000256" key="8">
    <source>
        <dbReference type="ARBA" id="ARBA00023316"/>
    </source>
</evidence>
<reference evidence="12" key="1">
    <citation type="journal article" date="2020" name="Stud. Mycol.">
        <title>101 Dothideomycetes genomes: a test case for predicting lifestyles and emergence of pathogens.</title>
        <authorList>
            <person name="Haridas S."/>
            <person name="Albert R."/>
            <person name="Binder M."/>
            <person name="Bloem J."/>
            <person name="Labutti K."/>
            <person name="Salamov A."/>
            <person name="Andreopoulos B."/>
            <person name="Baker S."/>
            <person name="Barry K."/>
            <person name="Bills G."/>
            <person name="Bluhm B."/>
            <person name="Cannon C."/>
            <person name="Castanera R."/>
            <person name="Culley D."/>
            <person name="Daum C."/>
            <person name="Ezra D."/>
            <person name="Gonzalez J."/>
            <person name="Henrissat B."/>
            <person name="Kuo A."/>
            <person name="Liang C."/>
            <person name="Lipzen A."/>
            <person name="Lutzoni F."/>
            <person name="Magnuson J."/>
            <person name="Mondo S."/>
            <person name="Nolan M."/>
            <person name="Ohm R."/>
            <person name="Pangilinan J."/>
            <person name="Park H.-J."/>
            <person name="Ramirez L."/>
            <person name="Alfaro M."/>
            <person name="Sun H."/>
            <person name="Tritt A."/>
            <person name="Yoshinaga Y."/>
            <person name="Zwiers L.-H."/>
            <person name="Turgeon B."/>
            <person name="Goodwin S."/>
            <person name="Spatafora J."/>
            <person name="Crous P."/>
            <person name="Grigoriev I."/>
        </authorList>
    </citation>
    <scope>NUCLEOTIDE SEQUENCE</scope>
    <source>
        <strain evidence="12">CBS 113818</strain>
    </source>
</reference>
<dbReference type="PANTHER" id="PTHR31361">
    <property type="entry name" value="BETA-GLUCAN SYNTHESIS-ASSOCIATED PROTEIN KRE6-RELATED"/>
    <property type="match status" value="1"/>
</dbReference>
<feature type="region of interest" description="Disordered" evidence="9">
    <location>
        <begin position="1"/>
        <end position="145"/>
    </location>
</feature>
<evidence type="ECO:0000256" key="3">
    <source>
        <dbReference type="ARBA" id="ARBA00022692"/>
    </source>
</evidence>
<dbReference type="OrthoDB" id="412647at2759"/>
<comment type="similarity">
    <text evidence="2">Belongs to the SKN1/KRE6 family.</text>
</comment>
<keyword evidence="6 10" id="KW-0472">Membrane</keyword>
<dbReference type="Pfam" id="PF03935">
    <property type="entry name" value="SKN1_KRE6_Sbg1"/>
    <property type="match status" value="1"/>
</dbReference>
<dbReference type="Proteomes" id="UP000799424">
    <property type="component" value="Unassembled WGS sequence"/>
</dbReference>
<dbReference type="GO" id="GO:0015926">
    <property type="term" value="F:glucosidase activity"/>
    <property type="evidence" value="ECO:0007669"/>
    <property type="project" value="TreeGrafter"/>
</dbReference>
<keyword evidence="8" id="KW-0961">Cell wall biogenesis/degradation</keyword>
<dbReference type="InterPro" id="IPR000757">
    <property type="entry name" value="Beta-glucanase-like"/>
</dbReference>
<dbReference type="EMBL" id="MU006220">
    <property type="protein sequence ID" value="KAF2830058.1"/>
    <property type="molecule type" value="Genomic_DNA"/>
</dbReference>
<keyword evidence="13" id="KW-1185">Reference proteome</keyword>
<keyword evidence="7" id="KW-0325">Glycoprotein</keyword>
<evidence type="ECO:0000256" key="1">
    <source>
        <dbReference type="ARBA" id="ARBA00004606"/>
    </source>
</evidence>
<dbReference type="GO" id="GO:0005886">
    <property type="term" value="C:plasma membrane"/>
    <property type="evidence" value="ECO:0007669"/>
    <property type="project" value="TreeGrafter"/>
</dbReference>
<evidence type="ECO:0000256" key="5">
    <source>
        <dbReference type="ARBA" id="ARBA00022989"/>
    </source>
</evidence>
<keyword evidence="5 10" id="KW-1133">Transmembrane helix</keyword>
<comment type="subcellular location">
    <subcellularLocation>
        <location evidence="1">Membrane</location>
        <topology evidence="1">Single-pass type II membrane protein</topology>
    </subcellularLocation>
</comment>
<feature type="compositionally biased region" description="Polar residues" evidence="9">
    <location>
        <begin position="37"/>
        <end position="54"/>
    </location>
</feature>
<dbReference type="GO" id="GO:0005789">
    <property type="term" value="C:endoplasmic reticulum membrane"/>
    <property type="evidence" value="ECO:0007669"/>
    <property type="project" value="TreeGrafter"/>
</dbReference>
<evidence type="ECO:0000256" key="2">
    <source>
        <dbReference type="ARBA" id="ARBA00010962"/>
    </source>
</evidence>
<dbReference type="AlphaFoldDB" id="A0A6A7ABE8"/>
<dbReference type="CDD" id="cd02180">
    <property type="entry name" value="GH16_fungal_KRE6_glucanase"/>
    <property type="match status" value="1"/>
</dbReference>
<evidence type="ECO:0000256" key="4">
    <source>
        <dbReference type="ARBA" id="ARBA00022968"/>
    </source>
</evidence>
<feature type="domain" description="GH16" evidence="11">
    <location>
        <begin position="267"/>
        <end position="615"/>
    </location>
</feature>
<dbReference type="InterPro" id="IPR005629">
    <property type="entry name" value="Skn1/Kre6/Sbg1"/>
</dbReference>
<name>A0A6A7ABE8_9PLEO</name>
<sequence>MSSLTPQSPRGAGPPHIRLNSGTQEARTDDNGLPSARPTTARTHSARSLTQPLRPSTAPHNPGTRSPTVPSLYKNAGVAESAEMLLPPRKLKTRPYRDESPIRSPSGMSSRRTSWSSDTSRGPFASPFDDSRAPSRAGSEEDLNTQTVSEKFNILPSAGLLLFPEDVEKDDYMHNPDPNDKDQRDCDIFTKRGFVNVGGLAFLAAGLLVLFVVFPVLTFVDKITEQPKGPCTNNPLCIAGKQSEPLLQNVRQGLIDPTTPKDVMTRTGYNGQKQKLVFSDEFNTDGRTFYDGDDAYFQAVDIWYGATQDLEWYDPDAAYTENGSLVLQFDKIPSHGLEFRSGMIQSWNKLCYKGGFLDASISLPGRGDVSGFWPGFWTMGNLARPGYLASTEGLWPYSYHDECDHGITPNQSSYDGISYLPGMKLPACTCKGQDHPSPGKSRSAPEIDALEGSVHFIGPGETNAVGVVSQSFQAAPFDIWYQPDYEYIEVYDNSITMMNAYKGGPFQQAISGLTNLNNDWYNGKQYQKYSFEYETGKKGYITWYVGDDKTWTFKAPSTRPNGNIGTRVIPEEPMTVIANFGMSNSFAAIDLKQIAADLPAKMRVDYIRIYQDESQDNDDDFMTCDPPGYPTTQYIRDHPAPYANPNLTDWKSTKYDWPKNSFMDDCKS</sequence>
<feature type="compositionally biased region" description="Low complexity" evidence="9">
    <location>
        <begin position="103"/>
        <end position="121"/>
    </location>
</feature>
<dbReference type="GO" id="GO:0006078">
    <property type="term" value="P:(1-&gt;6)-beta-D-glucan biosynthetic process"/>
    <property type="evidence" value="ECO:0007669"/>
    <property type="project" value="TreeGrafter"/>
</dbReference>
<evidence type="ECO:0000256" key="6">
    <source>
        <dbReference type="ARBA" id="ARBA00023136"/>
    </source>
</evidence>
<dbReference type="SUPFAM" id="SSF49899">
    <property type="entry name" value="Concanavalin A-like lectins/glucanases"/>
    <property type="match status" value="1"/>
</dbReference>
<keyword evidence="4" id="KW-0735">Signal-anchor</keyword>
<evidence type="ECO:0000313" key="12">
    <source>
        <dbReference type="EMBL" id="KAF2830058.1"/>
    </source>
</evidence>
<protein>
    <submittedName>
        <fullName evidence="12">Beta-glucan synthesis-associated</fullName>
    </submittedName>
</protein>